<organism evidence="12 13">
    <name type="scientific">Microctonus aethiopoides</name>
    <dbReference type="NCBI Taxonomy" id="144406"/>
    <lineage>
        <taxon>Eukaryota</taxon>
        <taxon>Metazoa</taxon>
        <taxon>Ecdysozoa</taxon>
        <taxon>Arthropoda</taxon>
        <taxon>Hexapoda</taxon>
        <taxon>Insecta</taxon>
        <taxon>Pterygota</taxon>
        <taxon>Neoptera</taxon>
        <taxon>Endopterygota</taxon>
        <taxon>Hymenoptera</taxon>
        <taxon>Apocrita</taxon>
        <taxon>Ichneumonoidea</taxon>
        <taxon>Braconidae</taxon>
        <taxon>Euphorinae</taxon>
        <taxon>Microctonus</taxon>
    </lineage>
</organism>
<keyword evidence="6 10" id="KW-0472">Membrane</keyword>
<dbReference type="Pfam" id="PF00001">
    <property type="entry name" value="7tm_1"/>
    <property type="match status" value="1"/>
</dbReference>
<evidence type="ECO:0000256" key="4">
    <source>
        <dbReference type="ARBA" id="ARBA00022989"/>
    </source>
</evidence>
<comment type="caution">
    <text evidence="12">The sequence shown here is derived from an EMBL/GenBank/DDBJ whole genome shotgun (WGS) entry which is preliminary data.</text>
</comment>
<dbReference type="PROSITE" id="PS00237">
    <property type="entry name" value="G_PROTEIN_RECEP_F1_1"/>
    <property type="match status" value="1"/>
</dbReference>
<feature type="transmembrane region" description="Helical" evidence="10">
    <location>
        <begin position="48"/>
        <end position="73"/>
    </location>
</feature>
<dbReference type="GO" id="GO:0005886">
    <property type="term" value="C:plasma membrane"/>
    <property type="evidence" value="ECO:0007669"/>
    <property type="project" value="TreeGrafter"/>
</dbReference>
<dbReference type="PRINTS" id="PR01012">
    <property type="entry name" value="NRPEPTIDEYR"/>
</dbReference>
<feature type="transmembrane region" description="Helical" evidence="10">
    <location>
        <begin position="165"/>
        <end position="187"/>
    </location>
</feature>
<evidence type="ECO:0000256" key="6">
    <source>
        <dbReference type="ARBA" id="ARBA00023136"/>
    </source>
</evidence>
<keyword evidence="13" id="KW-1185">Reference proteome</keyword>
<evidence type="ECO:0000313" key="13">
    <source>
        <dbReference type="Proteomes" id="UP001168990"/>
    </source>
</evidence>
<evidence type="ECO:0000256" key="3">
    <source>
        <dbReference type="ARBA" id="ARBA00022692"/>
    </source>
</evidence>
<accession>A0AA39KRU2</accession>
<dbReference type="InterPro" id="IPR000611">
    <property type="entry name" value="NPY_rcpt"/>
</dbReference>
<protein>
    <recommendedName>
        <fullName evidence="11">G-protein coupled receptors family 1 profile domain-containing protein</fullName>
    </recommendedName>
</protein>
<proteinExistence type="inferred from homology"/>
<feature type="domain" description="G-protein coupled receptors family 1 profile" evidence="11">
    <location>
        <begin position="64"/>
        <end position="337"/>
    </location>
</feature>
<dbReference type="Proteomes" id="UP001168990">
    <property type="component" value="Unassembled WGS sequence"/>
</dbReference>
<dbReference type="InterPro" id="IPR000276">
    <property type="entry name" value="GPCR_Rhodpsn"/>
</dbReference>
<feature type="transmembrane region" description="Helical" evidence="10">
    <location>
        <begin position="315"/>
        <end position="340"/>
    </location>
</feature>
<keyword evidence="3 9" id="KW-0812">Transmembrane</keyword>
<dbReference type="EMBL" id="JAQQBS010000003">
    <property type="protein sequence ID" value="KAK0171251.1"/>
    <property type="molecule type" value="Genomic_DNA"/>
</dbReference>
<evidence type="ECO:0000259" key="11">
    <source>
        <dbReference type="PROSITE" id="PS50262"/>
    </source>
</evidence>
<evidence type="ECO:0000256" key="8">
    <source>
        <dbReference type="ARBA" id="ARBA00023224"/>
    </source>
</evidence>
<evidence type="ECO:0000313" key="12">
    <source>
        <dbReference type="EMBL" id="KAK0171251.1"/>
    </source>
</evidence>
<dbReference type="SMART" id="SM01381">
    <property type="entry name" value="7TM_GPCR_Srsx"/>
    <property type="match status" value="1"/>
</dbReference>
<evidence type="ECO:0000256" key="5">
    <source>
        <dbReference type="ARBA" id="ARBA00023040"/>
    </source>
</evidence>
<sequence length="414" mass="47505">MDDYTNEVDSSENISDVIKKNCTNDYCVTDEEYIDLIADFLKPDIYDWLLIAMHIIVFIIGIIGNSLVCIAIYRNRSMRTVTNYFIVNLAIADLMVIIFCLPSTVLWDITETWFLGDKLCKIIPYLQTVSVSVSIFTLTAISIDRWYAICFPLEFKSTTKRAKKIIFSIWIVSFLFDIPDVIVLHIVPQSHLKVETVFFTQCAPSWSINNERIFTIIQLICLYFGPLIFMVYAYSKIFRVLWKSEIPGYNLTQSVRPITELTLSTNENLQSQLITRRNAAKMLVAVVLIFALCYAPVHLLTILRQSVGLESNDFTIAFSLIAHWLCYANSAVNPIIYNFMSGKFRKEFKRSFYCSSNKLNSRGSKKNTSQQQERFQTQFKVGQSSSNINNKQLQNSELIPLNAVLSRQQSLNSG</sequence>
<dbReference type="AlphaFoldDB" id="A0AA39KRU2"/>
<gene>
    <name evidence="12" type="ORF">PV328_009001</name>
</gene>
<name>A0AA39KRU2_9HYME</name>
<dbReference type="FunFam" id="1.20.1070.10:FF:000291">
    <property type="entry name" value="Predicted protein"/>
    <property type="match status" value="1"/>
</dbReference>
<comment type="subcellular location">
    <subcellularLocation>
        <location evidence="1">Membrane</location>
        <topology evidence="1">Multi-pass membrane protein</topology>
    </subcellularLocation>
</comment>
<keyword evidence="4 10" id="KW-1133">Transmembrane helix</keyword>
<reference evidence="12" key="2">
    <citation type="submission" date="2023-03" db="EMBL/GenBank/DDBJ databases">
        <authorList>
            <person name="Inwood S.N."/>
            <person name="Skelly J.G."/>
            <person name="Guhlin J."/>
            <person name="Harrop T.W.R."/>
            <person name="Goldson S.G."/>
            <person name="Dearden P.K."/>
        </authorList>
    </citation>
    <scope>NUCLEOTIDE SEQUENCE</scope>
    <source>
        <strain evidence="12">Irish</strain>
        <tissue evidence="12">Whole body</tissue>
    </source>
</reference>
<reference evidence="12" key="1">
    <citation type="journal article" date="2023" name="bioRxiv">
        <title>Scaffold-level genome assemblies of two parasitoid biocontrol wasps reveal the parthenogenesis mechanism and an associated novel virus.</title>
        <authorList>
            <person name="Inwood S."/>
            <person name="Skelly J."/>
            <person name="Guhlin J."/>
            <person name="Harrop T."/>
            <person name="Goldson S."/>
            <person name="Dearden P."/>
        </authorList>
    </citation>
    <scope>NUCLEOTIDE SEQUENCE</scope>
    <source>
        <strain evidence="12">Irish</strain>
        <tissue evidence="12">Whole body</tissue>
    </source>
</reference>
<comment type="similarity">
    <text evidence="2 9">Belongs to the G-protein coupled receptor 1 family.</text>
</comment>
<feature type="transmembrane region" description="Helical" evidence="10">
    <location>
        <begin position="122"/>
        <end position="144"/>
    </location>
</feature>
<dbReference type="PROSITE" id="PS50262">
    <property type="entry name" value="G_PROTEIN_RECEP_F1_2"/>
    <property type="match status" value="1"/>
</dbReference>
<dbReference type="PRINTS" id="PR00237">
    <property type="entry name" value="GPCRRHODOPSN"/>
</dbReference>
<evidence type="ECO:0000256" key="2">
    <source>
        <dbReference type="ARBA" id="ARBA00010663"/>
    </source>
</evidence>
<evidence type="ECO:0000256" key="7">
    <source>
        <dbReference type="ARBA" id="ARBA00023170"/>
    </source>
</evidence>
<feature type="transmembrane region" description="Helical" evidence="10">
    <location>
        <begin position="213"/>
        <end position="234"/>
    </location>
</feature>
<keyword evidence="5 9" id="KW-0297">G-protein coupled receptor</keyword>
<dbReference type="PANTHER" id="PTHR45695:SF15">
    <property type="entry name" value="OPSIN RH2"/>
    <property type="match status" value="1"/>
</dbReference>
<evidence type="ECO:0000256" key="9">
    <source>
        <dbReference type="RuleBase" id="RU000688"/>
    </source>
</evidence>
<dbReference type="Gene3D" id="1.20.1070.10">
    <property type="entry name" value="Rhodopsin 7-helix transmembrane proteins"/>
    <property type="match status" value="1"/>
</dbReference>
<keyword evidence="8 9" id="KW-0807">Transducer</keyword>
<dbReference type="PANTHER" id="PTHR45695">
    <property type="entry name" value="LEUCOKININ RECEPTOR-RELATED"/>
    <property type="match status" value="1"/>
</dbReference>
<dbReference type="InterPro" id="IPR017452">
    <property type="entry name" value="GPCR_Rhodpsn_7TM"/>
</dbReference>
<dbReference type="SUPFAM" id="SSF81321">
    <property type="entry name" value="Family A G protein-coupled receptor-like"/>
    <property type="match status" value="1"/>
</dbReference>
<feature type="transmembrane region" description="Helical" evidence="10">
    <location>
        <begin position="85"/>
        <end position="107"/>
    </location>
</feature>
<evidence type="ECO:0000256" key="1">
    <source>
        <dbReference type="ARBA" id="ARBA00004141"/>
    </source>
</evidence>
<evidence type="ECO:0000256" key="10">
    <source>
        <dbReference type="SAM" id="Phobius"/>
    </source>
</evidence>
<dbReference type="GO" id="GO:0004983">
    <property type="term" value="F:neuropeptide Y receptor activity"/>
    <property type="evidence" value="ECO:0007669"/>
    <property type="project" value="InterPro"/>
</dbReference>
<feature type="transmembrane region" description="Helical" evidence="10">
    <location>
        <begin position="282"/>
        <end position="303"/>
    </location>
</feature>
<keyword evidence="7 9" id="KW-0675">Receptor</keyword>